<evidence type="ECO:0000313" key="3">
    <source>
        <dbReference type="EMBL" id="MBB6627989.1"/>
    </source>
</evidence>
<accession>A0A7X0VAP5</accession>
<evidence type="ECO:0000256" key="1">
    <source>
        <dbReference type="SAM" id="MobiDB-lite"/>
    </source>
</evidence>
<dbReference type="EMBL" id="JACKXE010000001">
    <property type="protein sequence ID" value="MBB6627989.1"/>
    <property type="molecule type" value="Genomic_DNA"/>
</dbReference>
<dbReference type="RefSeq" id="WP_185253085.1">
    <property type="nucleotide sequence ID" value="NZ_JACKXE010000001.1"/>
</dbReference>
<dbReference type="Proteomes" id="UP000523955">
    <property type="component" value="Unassembled WGS sequence"/>
</dbReference>
<feature type="compositionally biased region" description="Basic and acidic residues" evidence="1">
    <location>
        <begin position="27"/>
        <end position="52"/>
    </location>
</feature>
<keyword evidence="2" id="KW-0732">Signal</keyword>
<organism evidence="3 4">
    <name type="scientific">Nocardioides luti</name>
    <dbReference type="NCBI Taxonomy" id="2761101"/>
    <lineage>
        <taxon>Bacteria</taxon>
        <taxon>Bacillati</taxon>
        <taxon>Actinomycetota</taxon>
        <taxon>Actinomycetes</taxon>
        <taxon>Propionibacteriales</taxon>
        <taxon>Nocardioidaceae</taxon>
        <taxon>Nocardioides</taxon>
    </lineage>
</organism>
<comment type="caution">
    <text evidence="3">The sequence shown here is derived from an EMBL/GenBank/DDBJ whole genome shotgun (WGS) entry which is preliminary data.</text>
</comment>
<feature type="region of interest" description="Disordered" evidence="1">
    <location>
        <begin position="24"/>
        <end position="52"/>
    </location>
</feature>
<protein>
    <recommendedName>
        <fullName evidence="5">Secreted protein</fullName>
    </recommendedName>
</protein>
<sequence length="169" mass="17662">MRRAFVTAACAAVLATAGLTACGSDSGKGEGDGDSAAERAAEEKSNEELEKAADQNVCLADAEALDAPYADGFPEAFVFPPDTTVYDVEDRGETGIIVTAISATPFQDILDFLNNDEVDAGFAITSGETEEHDAEANWKSGDQTGRWAIRESATCDGETTIQVLASATN</sequence>
<evidence type="ECO:0000256" key="2">
    <source>
        <dbReference type="SAM" id="SignalP"/>
    </source>
</evidence>
<dbReference type="AlphaFoldDB" id="A0A7X0VAP5"/>
<gene>
    <name evidence="3" type="ORF">H5V45_11740</name>
</gene>
<keyword evidence="4" id="KW-1185">Reference proteome</keyword>
<feature type="signal peptide" evidence="2">
    <location>
        <begin position="1"/>
        <end position="21"/>
    </location>
</feature>
<dbReference type="PROSITE" id="PS51257">
    <property type="entry name" value="PROKAR_LIPOPROTEIN"/>
    <property type="match status" value="1"/>
</dbReference>
<proteinExistence type="predicted"/>
<name>A0A7X0VAP5_9ACTN</name>
<feature type="chain" id="PRO_5038471822" description="Secreted protein" evidence="2">
    <location>
        <begin position="22"/>
        <end position="169"/>
    </location>
</feature>
<evidence type="ECO:0008006" key="5">
    <source>
        <dbReference type="Google" id="ProtNLM"/>
    </source>
</evidence>
<evidence type="ECO:0000313" key="4">
    <source>
        <dbReference type="Proteomes" id="UP000523955"/>
    </source>
</evidence>
<reference evidence="3 4" key="1">
    <citation type="submission" date="2020-08" db="EMBL/GenBank/DDBJ databases">
        <authorList>
            <person name="Seo M.-J."/>
        </authorList>
    </citation>
    <scope>NUCLEOTIDE SEQUENCE [LARGE SCALE GENOMIC DNA]</scope>
    <source>
        <strain evidence="3 4">KIGAM211</strain>
    </source>
</reference>